<dbReference type="InterPro" id="IPR043472">
    <property type="entry name" value="Macro_dom-like"/>
</dbReference>
<evidence type="ECO:0000259" key="2">
    <source>
        <dbReference type="Pfam" id="PF10021"/>
    </source>
</evidence>
<dbReference type="AlphaFoldDB" id="A0AAN6PDK5"/>
<gene>
    <name evidence="3" type="ORF">C8A01DRAFT_47463</name>
</gene>
<dbReference type="EMBL" id="MU854413">
    <property type="protein sequence ID" value="KAK4039009.1"/>
    <property type="molecule type" value="Genomic_DNA"/>
</dbReference>
<proteinExistence type="predicted"/>
<keyword evidence="4" id="KW-1185">Reference proteome</keyword>
<organism evidence="3 4">
    <name type="scientific">Parachaetomium inaequale</name>
    <dbReference type="NCBI Taxonomy" id="2588326"/>
    <lineage>
        <taxon>Eukaryota</taxon>
        <taxon>Fungi</taxon>
        <taxon>Dikarya</taxon>
        <taxon>Ascomycota</taxon>
        <taxon>Pezizomycotina</taxon>
        <taxon>Sordariomycetes</taxon>
        <taxon>Sordariomycetidae</taxon>
        <taxon>Sordariales</taxon>
        <taxon>Chaetomiaceae</taxon>
        <taxon>Parachaetomium</taxon>
    </lineage>
</organism>
<name>A0AAN6PDK5_9PEZI</name>
<dbReference type="PANTHER" id="PTHR35596">
    <property type="entry name" value="DUF2263 DOMAIN-CONTAINING PROTEIN"/>
    <property type="match status" value="1"/>
</dbReference>
<evidence type="ECO:0000313" key="3">
    <source>
        <dbReference type="EMBL" id="KAK4039009.1"/>
    </source>
</evidence>
<evidence type="ECO:0000256" key="1">
    <source>
        <dbReference type="SAM" id="MobiDB-lite"/>
    </source>
</evidence>
<accession>A0AAN6PDK5</accession>
<comment type="caution">
    <text evidence="3">The sequence shown here is derived from an EMBL/GenBank/DDBJ whole genome shotgun (WGS) entry which is preliminary data.</text>
</comment>
<feature type="compositionally biased region" description="Pro residues" evidence="1">
    <location>
        <begin position="1"/>
        <end position="13"/>
    </location>
</feature>
<feature type="region of interest" description="Disordered" evidence="1">
    <location>
        <begin position="1"/>
        <end position="52"/>
    </location>
</feature>
<dbReference type="Gene3D" id="3.40.220.10">
    <property type="entry name" value="Leucine Aminopeptidase, subunit E, domain 1"/>
    <property type="match status" value="1"/>
</dbReference>
<dbReference type="Proteomes" id="UP001303115">
    <property type="component" value="Unassembled WGS sequence"/>
</dbReference>
<reference evidence="4" key="1">
    <citation type="journal article" date="2023" name="Mol. Phylogenet. Evol.">
        <title>Genome-scale phylogeny and comparative genomics of the fungal order Sordariales.</title>
        <authorList>
            <person name="Hensen N."/>
            <person name="Bonometti L."/>
            <person name="Westerberg I."/>
            <person name="Brannstrom I.O."/>
            <person name="Guillou S."/>
            <person name="Cros-Aarteil S."/>
            <person name="Calhoun S."/>
            <person name="Haridas S."/>
            <person name="Kuo A."/>
            <person name="Mondo S."/>
            <person name="Pangilinan J."/>
            <person name="Riley R."/>
            <person name="LaButti K."/>
            <person name="Andreopoulos B."/>
            <person name="Lipzen A."/>
            <person name="Chen C."/>
            <person name="Yan M."/>
            <person name="Daum C."/>
            <person name="Ng V."/>
            <person name="Clum A."/>
            <person name="Steindorff A."/>
            <person name="Ohm R.A."/>
            <person name="Martin F."/>
            <person name="Silar P."/>
            <person name="Natvig D.O."/>
            <person name="Lalanne C."/>
            <person name="Gautier V."/>
            <person name="Ament-Velasquez S.L."/>
            <person name="Kruys A."/>
            <person name="Hutchinson M.I."/>
            <person name="Powell A.J."/>
            <person name="Barry K."/>
            <person name="Miller A.N."/>
            <person name="Grigoriev I.V."/>
            <person name="Debuchy R."/>
            <person name="Gladieux P."/>
            <person name="Hiltunen Thoren M."/>
            <person name="Johannesson H."/>
        </authorList>
    </citation>
    <scope>NUCLEOTIDE SEQUENCE [LARGE SCALE GENOMIC DNA]</scope>
    <source>
        <strain evidence="4">CBS 284.82</strain>
    </source>
</reference>
<protein>
    <recommendedName>
        <fullName evidence="2">Microbial-type PARG catalytic domain-containing protein</fullName>
    </recommendedName>
</protein>
<evidence type="ECO:0000313" key="4">
    <source>
        <dbReference type="Proteomes" id="UP001303115"/>
    </source>
</evidence>
<dbReference type="Pfam" id="PF10021">
    <property type="entry name" value="PARG_cat_microb"/>
    <property type="match status" value="1"/>
</dbReference>
<feature type="compositionally biased region" description="Low complexity" evidence="1">
    <location>
        <begin position="33"/>
        <end position="42"/>
    </location>
</feature>
<dbReference type="InterPro" id="IPR019261">
    <property type="entry name" value="PARG_cat_microbial"/>
</dbReference>
<sequence length="324" mass="35838">MPPRPPTPGPRGPLPRRQPHREPPKQPGPPPSGQKGSSSTSQALRQAAVETRKIHGKTSYKYTLKEVTRLDSQYCPNFPQPATIRVVNDDTTNAGLSLAAAAHPAGMDWPQHDWNPLIVNFANEHVPGGGWLGGALAQEETIFYRSSLSFSLFPEQYPLADGAVYSPYVLVVRDDIASGHRLMDFRKPRALPVLGAVTVAAIRGPAIRTVDVPGRGSRARQKQVFARDSERNVTKGKMRLTLRMAAYNRHRRLVLGALGCGCWLEVLREDEFLGNWWDDVWFAVYDLKKTGNFEVFKRVLDGKTVCVSGDVKGVWGEVVEGSSF</sequence>
<dbReference type="PANTHER" id="PTHR35596:SF1">
    <property type="entry name" value="MICROBIAL-TYPE PARG CATALYTIC DOMAIN-CONTAINING PROTEIN"/>
    <property type="match status" value="1"/>
</dbReference>
<feature type="domain" description="Microbial-type PARG catalytic" evidence="2">
    <location>
        <begin position="62"/>
        <end position="174"/>
    </location>
</feature>